<dbReference type="GO" id="GO:0004814">
    <property type="term" value="F:arginine-tRNA ligase activity"/>
    <property type="evidence" value="ECO:0007669"/>
    <property type="project" value="UniProtKB-UniRule"/>
</dbReference>
<dbReference type="Pfam" id="PF05746">
    <property type="entry name" value="DALR_1"/>
    <property type="match status" value="1"/>
</dbReference>
<organism evidence="13 14">
    <name type="scientific">candidate division WWE3 bacterium CG_4_9_14_0_2_um_filter_35_11</name>
    <dbReference type="NCBI Taxonomy" id="1975077"/>
    <lineage>
        <taxon>Bacteria</taxon>
        <taxon>Katanobacteria</taxon>
    </lineage>
</organism>
<dbReference type="SUPFAM" id="SSF55190">
    <property type="entry name" value="Arginyl-tRNA synthetase (ArgRS), N-terminal 'additional' domain"/>
    <property type="match status" value="1"/>
</dbReference>
<keyword evidence="6 9" id="KW-0648">Protein biosynthesis</keyword>
<evidence type="ECO:0000256" key="2">
    <source>
        <dbReference type="ARBA" id="ARBA00022490"/>
    </source>
</evidence>
<dbReference type="GO" id="GO:0005737">
    <property type="term" value="C:cytoplasm"/>
    <property type="evidence" value="ECO:0007669"/>
    <property type="project" value="UniProtKB-SubCell"/>
</dbReference>
<evidence type="ECO:0000256" key="8">
    <source>
        <dbReference type="ARBA" id="ARBA00049339"/>
    </source>
</evidence>
<dbReference type="Gene3D" id="3.40.50.620">
    <property type="entry name" value="HUPs"/>
    <property type="match status" value="1"/>
</dbReference>
<reference evidence="14" key="1">
    <citation type="submission" date="2017-09" db="EMBL/GenBank/DDBJ databases">
        <title>Depth-based differentiation of microbial function through sediment-hosted aquifers and enrichment of novel symbionts in the deep terrestrial subsurface.</title>
        <authorList>
            <person name="Probst A.J."/>
            <person name="Ladd B."/>
            <person name="Jarett J.K."/>
            <person name="Geller-Mcgrath D.E."/>
            <person name="Sieber C.M.K."/>
            <person name="Emerson J.B."/>
            <person name="Anantharaman K."/>
            <person name="Thomas B.C."/>
            <person name="Malmstrom R."/>
            <person name="Stieglmeier M."/>
            <person name="Klingl A."/>
            <person name="Woyke T."/>
            <person name="Ryan C.M."/>
            <person name="Banfield J.F."/>
        </authorList>
    </citation>
    <scope>NUCLEOTIDE SEQUENCE [LARGE SCALE GENOMIC DNA]</scope>
</reference>
<sequence>MTEMNNAFLEIEQLINNSLAELNISSTDYLIERPFDSANGDYACNVAMKLFPSAKSIASSPKELAEKISNIIKKSISKNISKVEVAGPGFINFYLSNDFFVKNMFDVRDLNGFKLSDKKISLEHTQINPNKEPHIGHLRNACIGDSLSKILSFVGNDVTVQYYQNDVGQQIASIVLAYNKQFIPFKDVSLENCKAVLEWASRAYVDIEKRMESSTELKSEKEEIQRRIVAQNSEDSKIAISITDAILKATLVLFGHLSIEYDLVVKESDIIKNKLWEATFDLLKASPAFYKSTKGGRVGCWLVKMPMSDDKVIVRSNGIPTYTGNDIAYHLWKFGVIKDFKYEVLDWGTQDSLLYATDSDNGETLNNVFNSAESIVNIIDTTQTYPQEGVKEALRVLGYSKYADNYHHVNYGFVFLKDANSESSVVKMSGRKGTVVTISTFIETLRDSLLNQFGSFSAIDEVVFGAIKFELLKYDTYQDITFDISSALDQKGFSGPYVQYTYARAQSVMSKGDIGTSSDYGGAESYSFGLNEFELEILKLLFRFEDIIFRSANESAPHYICKYLFDLSKSFNAFYNSCKIIGSEQEEFRLDLTLSTSIVLSRCMKLIGISSPDSLK</sequence>
<dbReference type="SUPFAM" id="SSF47323">
    <property type="entry name" value="Anticodon-binding domain of a subclass of class I aminoacyl-tRNA synthetases"/>
    <property type="match status" value="1"/>
</dbReference>
<evidence type="ECO:0000313" key="13">
    <source>
        <dbReference type="EMBL" id="PJC24036.1"/>
    </source>
</evidence>
<dbReference type="InterPro" id="IPR008909">
    <property type="entry name" value="DALR_anticod-bd"/>
</dbReference>
<comment type="catalytic activity">
    <reaction evidence="8 9">
        <text>tRNA(Arg) + L-arginine + ATP = L-arginyl-tRNA(Arg) + AMP + diphosphate</text>
        <dbReference type="Rhea" id="RHEA:20301"/>
        <dbReference type="Rhea" id="RHEA-COMP:9658"/>
        <dbReference type="Rhea" id="RHEA-COMP:9673"/>
        <dbReference type="ChEBI" id="CHEBI:30616"/>
        <dbReference type="ChEBI" id="CHEBI:32682"/>
        <dbReference type="ChEBI" id="CHEBI:33019"/>
        <dbReference type="ChEBI" id="CHEBI:78442"/>
        <dbReference type="ChEBI" id="CHEBI:78513"/>
        <dbReference type="ChEBI" id="CHEBI:456215"/>
        <dbReference type="EC" id="6.1.1.19"/>
    </reaction>
</comment>
<dbReference type="PANTHER" id="PTHR11956:SF5">
    <property type="entry name" value="ARGININE--TRNA LIGASE, CYTOPLASMIC"/>
    <property type="match status" value="1"/>
</dbReference>
<evidence type="ECO:0000256" key="9">
    <source>
        <dbReference type="HAMAP-Rule" id="MF_00123"/>
    </source>
</evidence>
<dbReference type="Gene3D" id="3.30.1360.70">
    <property type="entry name" value="Arginyl tRNA synthetase N-terminal domain"/>
    <property type="match status" value="1"/>
</dbReference>
<dbReference type="Gene3D" id="1.10.730.10">
    <property type="entry name" value="Isoleucyl-tRNA Synthetase, Domain 1"/>
    <property type="match status" value="1"/>
</dbReference>
<evidence type="ECO:0000259" key="12">
    <source>
        <dbReference type="SMART" id="SM01016"/>
    </source>
</evidence>
<keyword evidence="5 9" id="KW-0067">ATP-binding</keyword>
<gene>
    <name evidence="9 13" type="primary">argS</name>
    <name evidence="13" type="ORF">CO058_00185</name>
</gene>
<dbReference type="InterPro" id="IPR035684">
    <property type="entry name" value="ArgRS_core"/>
</dbReference>
<dbReference type="InterPro" id="IPR036695">
    <property type="entry name" value="Arg-tRNA-synth_N_sf"/>
</dbReference>
<dbReference type="SUPFAM" id="SSF52374">
    <property type="entry name" value="Nucleotidylyl transferase"/>
    <property type="match status" value="1"/>
</dbReference>
<dbReference type="SMART" id="SM01016">
    <property type="entry name" value="Arg_tRNA_synt_N"/>
    <property type="match status" value="1"/>
</dbReference>
<evidence type="ECO:0000256" key="3">
    <source>
        <dbReference type="ARBA" id="ARBA00022598"/>
    </source>
</evidence>
<evidence type="ECO:0000256" key="10">
    <source>
        <dbReference type="RuleBase" id="RU363038"/>
    </source>
</evidence>
<comment type="caution">
    <text evidence="9">Lacks conserved residue(s) required for the propagation of feature annotation.</text>
</comment>
<keyword evidence="2 9" id="KW-0963">Cytoplasm</keyword>
<dbReference type="GO" id="GO:0006420">
    <property type="term" value="P:arginyl-tRNA aminoacylation"/>
    <property type="evidence" value="ECO:0007669"/>
    <property type="project" value="UniProtKB-UniRule"/>
</dbReference>
<keyword evidence="3 9" id="KW-0436">Ligase</keyword>
<dbReference type="PROSITE" id="PS00178">
    <property type="entry name" value="AA_TRNA_LIGASE_I"/>
    <property type="match status" value="1"/>
</dbReference>
<evidence type="ECO:0000256" key="7">
    <source>
        <dbReference type="ARBA" id="ARBA00023146"/>
    </source>
</evidence>
<evidence type="ECO:0000256" key="6">
    <source>
        <dbReference type="ARBA" id="ARBA00022917"/>
    </source>
</evidence>
<dbReference type="InterPro" id="IPR009080">
    <property type="entry name" value="tRNAsynth_Ia_anticodon-bd"/>
</dbReference>
<protein>
    <recommendedName>
        <fullName evidence="9">Arginine--tRNA ligase</fullName>
        <ecNumber evidence="9">6.1.1.19</ecNumber>
    </recommendedName>
    <alternativeName>
        <fullName evidence="9">Arginyl-tRNA synthetase</fullName>
        <shortName evidence="9">ArgRS</shortName>
    </alternativeName>
</protein>
<dbReference type="InterPro" id="IPR001412">
    <property type="entry name" value="aa-tRNA-synth_I_CS"/>
</dbReference>
<dbReference type="Pfam" id="PF00750">
    <property type="entry name" value="tRNA-synt_1d"/>
    <property type="match status" value="1"/>
</dbReference>
<dbReference type="InterPro" id="IPR014729">
    <property type="entry name" value="Rossmann-like_a/b/a_fold"/>
</dbReference>
<dbReference type="InterPro" id="IPR005148">
    <property type="entry name" value="Arg-tRNA-synth_N"/>
</dbReference>
<comment type="caution">
    <text evidence="13">The sequence shown here is derived from an EMBL/GenBank/DDBJ whole genome shotgun (WGS) entry which is preliminary data.</text>
</comment>
<dbReference type="SMART" id="SM00836">
    <property type="entry name" value="DALR_1"/>
    <property type="match status" value="1"/>
</dbReference>
<feature type="domain" description="DALR anticodon binding" evidence="11">
    <location>
        <begin position="498"/>
        <end position="615"/>
    </location>
</feature>
<evidence type="ECO:0000313" key="14">
    <source>
        <dbReference type="Proteomes" id="UP000229756"/>
    </source>
</evidence>
<evidence type="ECO:0000259" key="11">
    <source>
        <dbReference type="SMART" id="SM00836"/>
    </source>
</evidence>
<keyword evidence="7 9" id="KW-0030">Aminoacyl-tRNA synthetase</keyword>
<dbReference type="EC" id="6.1.1.19" evidence="9"/>
<dbReference type="InterPro" id="IPR001278">
    <property type="entry name" value="Arg-tRNA-ligase"/>
</dbReference>
<dbReference type="PRINTS" id="PR01038">
    <property type="entry name" value="TRNASYNTHARG"/>
</dbReference>
<dbReference type="HAMAP" id="MF_00123">
    <property type="entry name" value="Arg_tRNA_synth"/>
    <property type="match status" value="1"/>
</dbReference>
<evidence type="ECO:0000256" key="1">
    <source>
        <dbReference type="ARBA" id="ARBA00005594"/>
    </source>
</evidence>
<comment type="similarity">
    <text evidence="1 9 10">Belongs to the class-I aminoacyl-tRNA synthetase family.</text>
</comment>
<evidence type="ECO:0000256" key="4">
    <source>
        <dbReference type="ARBA" id="ARBA00022741"/>
    </source>
</evidence>
<name>A0A2M8EMS0_UNCKA</name>
<comment type="subcellular location">
    <subcellularLocation>
        <location evidence="9">Cytoplasm</location>
    </subcellularLocation>
</comment>
<proteinExistence type="inferred from homology"/>
<keyword evidence="4 9" id="KW-0547">Nucleotide-binding</keyword>
<feature type="domain" description="Arginyl tRNA synthetase N-terminal" evidence="12">
    <location>
        <begin position="9"/>
        <end position="95"/>
    </location>
</feature>
<accession>A0A2M8EMS0</accession>
<evidence type="ECO:0000256" key="5">
    <source>
        <dbReference type="ARBA" id="ARBA00022840"/>
    </source>
</evidence>
<dbReference type="Proteomes" id="UP000229756">
    <property type="component" value="Unassembled WGS sequence"/>
</dbReference>
<dbReference type="PANTHER" id="PTHR11956">
    <property type="entry name" value="ARGINYL-TRNA SYNTHETASE"/>
    <property type="match status" value="1"/>
</dbReference>
<dbReference type="GO" id="GO:0005524">
    <property type="term" value="F:ATP binding"/>
    <property type="evidence" value="ECO:0007669"/>
    <property type="project" value="UniProtKB-UniRule"/>
</dbReference>
<dbReference type="AlphaFoldDB" id="A0A2M8EMS0"/>
<dbReference type="EMBL" id="PFSJ01000003">
    <property type="protein sequence ID" value="PJC24036.1"/>
    <property type="molecule type" value="Genomic_DNA"/>
</dbReference>
<comment type="subunit">
    <text evidence="9">Monomer.</text>
</comment>
<dbReference type="Pfam" id="PF03485">
    <property type="entry name" value="Arg_tRNA_synt_N"/>
    <property type="match status" value="1"/>
</dbReference>